<feature type="chain" id="PRO_5037538962" evidence="1">
    <location>
        <begin position="28"/>
        <end position="156"/>
    </location>
</feature>
<evidence type="ECO:0000313" key="4">
    <source>
        <dbReference type="Proteomes" id="UP000676409"/>
    </source>
</evidence>
<keyword evidence="4" id="KW-1185">Reference proteome</keyword>
<proteinExistence type="predicted"/>
<dbReference type="AlphaFoldDB" id="A0A975FXW6"/>
<organism evidence="3 4">
    <name type="scientific">Phenylobacterium montanum</name>
    <dbReference type="NCBI Taxonomy" id="2823693"/>
    <lineage>
        <taxon>Bacteria</taxon>
        <taxon>Pseudomonadati</taxon>
        <taxon>Pseudomonadota</taxon>
        <taxon>Alphaproteobacteria</taxon>
        <taxon>Caulobacterales</taxon>
        <taxon>Caulobacteraceae</taxon>
        <taxon>Phenylobacterium</taxon>
    </lineage>
</organism>
<gene>
    <name evidence="3" type="ORF">KCG34_20670</name>
</gene>
<dbReference type="Gene3D" id="3.10.450.50">
    <property type="match status" value="1"/>
</dbReference>
<dbReference type="EMBL" id="CP073078">
    <property type="protein sequence ID" value="QUD87440.1"/>
    <property type="molecule type" value="Genomic_DNA"/>
</dbReference>
<keyword evidence="1" id="KW-0732">Signal</keyword>
<dbReference type="KEGG" id="caul:KCG34_20670"/>
<evidence type="ECO:0000256" key="1">
    <source>
        <dbReference type="SAM" id="SignalP"/>
    </source>
</evidence>
<dbReference type="Proteomes" id="UP000676409">
    <property type="component" value="Chromosome"/>
</dbReference>
<protein>
    <submittedName>
        <fullName evidence="3">Nuclear transport factor 2 family protein</fullName>
    </submittedName>
</protein>
<evidence type="ECO:0000313" key="3">
    <source>
        <dbReference type="EMBL" id="QUD87440.1"/>
    </source>
</evidence>
<dbReference type="InterPro" id="IPR032710">
    <property type="entry name" value="NTF2-like_dom_sf"/>
</dbReference>
<reference evidence="3" key="1">
    <citation type="submission" date="2021-04" db="EMBL/GenBank/DDBJ databases">
        <title>The complete genome sequence of Caulobacter sp. S6.</title>
        <authorList>
            <person name="Tang Y."/>
            <person name="Ouyang W."/>
            <person name="Liu Q."/>
            <person name="Huang B."/>
            <person name="Guo Z."/>
            <person name="Lei P."/>
        </authorList>
    </citation>
    <scope>NUCLEOTIDE SEQUENCE</scope>
    <source>
        <strain evidence="3">S6</strain>
    </source>
</reference>
<name>A0A975FXW6_9CAUL</name>
<feature type="signal peptide" evidence="1">
    <location>
        <begin position="1"/>
        <end position="27"/>
    </location>
</feature>
<feature type="domain" description="DUF4440" evidence="2">
    <location>
        <begin position="37"/>
        <end position="142"/>
    </location>
</feature>
<dbReference type="InterPro" id="IPR027843">
    <property type="entry name" value="DUF4440"/>
</dbReference>
<evidence type="ECO:0000259" key="2">
    <source>
        <dbReference type="Pfam" id="PF14534"/>
    </source>
</evidence>
<dbReference type="Pfam" id="PF14534">
    <property type="entry name" value="DUF4440"/>
    <property type="match status" value="1"/>
</dbReference>
<sequence length="156" mass="16813">MRLPVIQSRLFLASVAASLSFAFVAPAAADPLPPDLAEAARGYDQAQMSSDAGALGRWLADDYVLVNGGGQVFTKAQFIADSTAPGFSLKPYVVENAINKVWADAAVLAGEVSLEGADHGQPFKTRFRFADVWRKTGDRWQVVFTEVTRLTAPKQP</sequence>
<dbReference type="SUPFAM" id="SSF54427">
    <property type="entry name" value="NTF2-like"/>
    <property type="match status" value="1"/>
</dbReference>
<accession>A0A975FXW6</accession>